<dbReference type="Proteomes" id="UP000607397">
    <property type="component" value="Unassembled WGS sequence"/>
</dbReference>
<proteinExistence type="predicted"/>
<evidence type="ECO:0000256" key="1">
    <source>
        <dbReference type="SAM" id="MobiDB-lite"/>
    </source>
</evidence>
<accession>A0A8K1ZZY3</accession>
<dbReference type="AlphaFoldDB" id="A0A8K1ZZY3"/>
<dbReference type="EMBL" id="WVIC01000018">
    <property type="protein sequence ID" value="NCJ06902.1"/>
    <property type="molecule type" value="Genomic_DNA"/>
</dbReference>
<comment type="caution">
    <text evidence="2">The sequence shown here is derived from an EMBL/GenBank/DDBJ whole genome shotgun (WGS) entry which is preliminary data.</text>
</comment>
<sequence length="314" mass="34578">MAFSDPTLTAIVDMLQQHPEALRIHKLIYAIYHHRWENDPQILLNAPILGLIQSLQQQAPTPAALQGQLIQVAKQLNKPERYLAISQIILGIVSPLYTSHNTPRETVSSPATPAIVPPTTASPTLVPLATVPPATVPPATLPPATQPPPHPRATEGMADLDYDHFEARLAIIKYANPLRAKILIFSAVDHPFGFSRQDWDSLQQWSLDQLIRQLVQSYPMASRLEQCLDQLATGFAELPPLEQMRQDAEAIVRAVRPLYEQTTGPATEDSQSLLTGFNATVDLMTLASAMGSPHPSSEVDDDADLTCQFFVRPQ</sequence>
<name>A0A8K1ZZY3_9CYAN</name>
<protein>
    <submittedName>
        <fullName evidence="2">Uncharacterized protein</fullName>
    </submittedName>
</protein>
<feature type="region of interest" description="Disordered" evidence="1">
    <location>
        <begin position="136"/>
        <end position="156"/>
    </location>
</feature>
<evidence type="ECO:0000313" key="2">
    <source>
        <dbReference type="EMBL" id="NCJ06902.1"/>
    </source>
</evidence>
<dbReference type="RefSeq" id="WP_161825378.1">
    <property type="nucleotide sequence ID" value="NZ_WVIC01000018.1"/>
</dbReference>
<organism evidence="2 3">
    <name type="scientific">Petrachloros mirabilis ULC683</name>
    <dbReference type="NCBI Taxonomy" id="2781853"/>
    <lineage>
        <taxon>Bacteria</taxon>
        <taxon>Bacillati</taxon>
        <taxon>Cyanobacteriota</taxon>
        <taxon>Cyanophyceae</taxon>
        <taxon>Synechococcales</taxon>
        <taxon>Petrachlorosaceae</taxon>
        <taxon>Petrachloros</taxon>
        <taxon>Petrachloros mirabilis</taxon>
    </lineage>
</organism>
<reference evidence="2" key="1">
    <citation type="submission" date="2019-12" db="EMBL/GenBank/DDBJ databases">
        <title>High-Quality draft genome sequences of three cyanobacteria isolated from the limestone walls of the Old Cathedral of Coimbra.</title>
        <authorList>
            <person name="Tiago I."/>
            <person name="Soares F."/>
            <person name="Portugal A."/>
        </authorList>
    </citation>
    <scope>NUCLEOTIDE SEQUENCE [LARGE SCALE GENOMIC DNA]</scope>
    <source>
        <strain evidence="2">C</strain>
    </source>
</reference>
<feature type="compositionally biased region" description="Pro residues" evidence="1">
    <location>
        <begin position="136"/>
        <end position="151"/>
    </location>
</feature>
<keyword evidence="3" id="KW-1185">Reference proteome</keyword>
<gene>
    <name evidence="2" type="ORF">GS597_10355</name>
</gene>
<evidence type="ECO:0000313" key="3">
    <source>
        <dbReference type="Proteomes" id="UP000607397"/>
    </source>
</evidence>